<dbReference type="GO" id="GO:0005524">
    <property type="term" value="F:ATP binding"/>
    <property type="evidence" value="ECO:0007669"/>
    <property type="project" value="UniProtKB-KW"/>
</dbReference>
<comment type="caution">
    <text evidence="5">The sequence shown here is derived from an EMBL/GenBank/DDBJ whole genome shotgun (WGS) entry which is preliminary data.</text>
</comment>
<keyword evidence="1" id="KW-0547">Nucleotide-binding</keyword>
<dbReference type="InterPro" id="IPR027417">
    <property type="entry name" value="P-loop_NTPase"/>
</dbReference>
<dbReference type="Pfam" id="PF00270">
    <property type="entry name" value="DEAD"/>
    <property type="match status" value="1"/>
</dbReference>
<name>A0A644W262_9ZZZZ</name>
<dbReference type="Gene3D" id="3.40.50.300">
    <property type="entry name" value="P-loop containing nucleotide triphosphate hydrolases"/>
    <property type="match status" value="2"/>
</dbReference>
<dbReference type="PROSITE" id="PS51194">
    <property type="entry name" value="HELICASE_CTER"/>
    <property type="match status" value="1"/>
</dbReference>
<evidence type="ECO:0000259" key="4">
    <source>
        <dbReference type="PROSITE" id="PS51194"/>
    </source>
</evidence>
<dbReference type="InterPro" id="IPR011545">
    <property type="entry name" value="DEAD/DEAH_box_helicase_dom"/>
</dbReference>
<dbReference type="CDD" id="cd17922">
    <property type="entry name" value="DEXHc_LHR-like"/>
    <property type="match status" value="1"/>
</dbReference>
<gene>
    <name evidence="5" type="primary">cshB_2</name>
    <name evidence="5" type="ORF">SDC9_44004</name>
</gene>
<keyword evidence="5" id="KW-0347">Helicase</keyword>
<evidence type="ECO:0000259" key="3">
    <source>
        <dbReference type="PROSITE" id="PS51192"/>
    </source>
</evidence>
<dbReference type="AlphaFoldDB" id="A0A644W262"/>
<dbReference type="GO" id="GO:0016887">
    <property type="term" value="F:ATP hydrolysis activity"/>
    <property type="evidence" value="ECO:0007669"/>
    <property type="project" value="TreeGrafter"/>
</dbReference>
<dbReference type="SMART" id="SM00490">
    <property type="entry name" value="HELICc"/>
    <property type="match status" value="1"/>
</dbReference>
<dbReference type="Pfam" id="PF00271">
    <property type="entry name" value="Helicase_C"/>
    <property type="match status" value="1"/>
</dbReference>
<dbReference type="EC" id="3.6.4.13" evidence="5"/>
<dbReference type="SUPFAM" id="SSF52540">
    <property type="entry name" value="P-loop containing nucleoside triphosphate hydrolases"/>
    <property type="match status" value="1"/>
</dbReference>
<dbReference type="EMBL" id="VSSQ01000575">
    <property type="protein sequence ID" value="MPL97809.1"/>
    <property type="molecule type" value="Genomic_DNA"/>
</dbReference>
<evidence type="ECO:0000313" key="5">
    <source>
        <dbReference type="EMBL" id="MPL97809.1"/>
    </source>
</evidence>
<dbReference type="GO" id="GO:0003724">
    <property type="term" value="F:RNA helicase activity"/>
    <property type="evidence" value="ECO:0007669"/>
    <property type="project" value="UniProtKB-EC"/>
</dbReference>
<feature type="domain" description="Helicase ATP-binding" evidence="3">
    <location>
        <begin position="34"/>
        <end position="213"/>
    </location>
</feature>
<proteinExistence type="predicted"/>
<dbReference type="PROSITE" id="PS51192">
    <property type="entry name" value="HELICASE_ATP_BIND_1"/>
    <property type="match status" value="1"/>
</dbReference>
<dbReference type="InterPro" id="IPR052511">
    <property type="entry name" value="ATP-dep_Helicase"/>
</dbReference>
<dbReference type="SMART" id="SM00487">
    <property type="entry name" value="DEXDc"/>
    <property type="match status" value="1"/>
</dbReference>
<reference evidence="5" key="1">
    <citation type="submission" date="2019-08" db="EMBL/GenBank/DDBJ databases">
        <authorList>
            <person name="Kucharzyk K."/>
            <person name="Murdoch R.W."/>
            <person name="Higgins S."/>
            <person name="Loffler F."/>
        </authorList>
    </citation>
    <scope>NUCLEOTIDE SEQUENCE</scope>
</reference>
<keyword evidence="5" id="KW-0378">Hydrolase</keyword>
<dbReference type="PANTHER" id="PTHR47962:SF5">
    <property type="entry name" value="ATP-DEPENDENT HELICASE LHR-RELATED"/>
    <property type="match status" value="1"/>
</dbReference>
<protein>
    <submittedName>
        <fullName evidence="5">DEAD-box ATP-dependent RNA helicase CshB</fullName>
        <ecNumber evidence="5">3.6.4.13</ecNumber>
    </submittedName>
</protein>
<sequence length="726" mass="81533">MSGTAFERYAPFIQEYIYRKRWTDLREVQTEACSAILDTDDHVIIASGTASGKTEAAFFPILTTLYHHPSNSVGVLYIGPLKALINDQFERLSGLLEDSGIPVWPWHGDVSQSMKQHALKEAQGVLQITPESLEALLMLRPSEAARLFGDLRFVVIDEIHAFMGTDRGLQVLCLLSRLEKIAGCRPRRVGLSATLNDYEPALRYLAAGTNRHAQAVGIQHHARTISLCADSFLLPHDSEEAEKVMEEYNSFLYDNCHDKKCLIFTNSRGSAEKVIADMKEIARKRQEKDVFFVHHGSVSAALRQEAEAALRDREGPTVAAATLTLELGIDIGDLDSTIQIGAPYSCTSFVQRLGRSGRRSGKSQMMFLELLGPSERNVFEQLPWTLLRAIAIIQLYLEESWVEPFTLKPKPFSLLAHQTLSTLMTYGELSPPELARSVLLLPAFRKTITQEEYRLILRYMIAEDYLQRVENGTIIVGIRGERITNHYSFYAVFQDEQAYHVQSKEGEIGTLDSCPTSGEVFVLAGRTWKTLDVDMERKIVYVAPVRNSRIPSWNGSGGHIHTKIVQRMKKALEEDVCYPYLTPRAQEVLEAARSLARESGMLENSILPCGENSFYFCPWVGSKTMKTIKCLLSCGLKEPLQIYSVFGGDHYLQITSGFSGTELFRRMAELSIDMDDPDMVLPADQIPQVDKYDAMIPGELLRSAFLHNELDLESAIDVLKDVKTDS</sequence>
<dbReference type="InterPro" id="IPR014001">
    <property type="entry name" value="Helicase_ATP-bd"/>
</dbReference>
<accession>A0A644W262</accession>
<feature type="domain" description="Helicase C-terminal" evidence="4">
    <location>
        <begin position="248"/>
        <end position="401"/>
    </location>
</feature>
<organism evidence="5">
    <name type="scientific">bioreactor metagenome</name>
    <dbReference type="NCBI Taxonomy" id="1076179"/>
    <lineage>
        <taxon>unclassified sequences</taxon>
        <taxon>metagenomes</taxon>
        <taxon>ecological metagenomes</taxon>
    </lineage>
</organism>
<keyword evidence="2" id="KW-0067">ATP-binding</keyword>
<dbReference type="GO" id="GO:0003677">
    <property type="term" value="F:DNA binding"/>
    <property type="evidence" value="ECO:0007669"/>
    <property type="project" value="TreeGrafter"/>
</dbReference>
<evidence type="ECO:0000256" key="2">
    <source>
        <dbReference type="ARBA" id="ARBA00022840"/>
    </source>
</evidence>
<dbReference type="PANTHER" id="PTHR47962">
    <property type="entry name" value="ATP-DEPENDENT HELICASE LHR-RELATED-RELATED"/>
    <property type="match status" value="1"/>
</dbReference>
<evidence type="ECO:0000256" key="1">
    <source>
        <dbReference type="ARBA" id="ARBA00022741"/>
    </source>
</evidence>
<dbReference type="InterPro" id="IPR001650">
    <property type="entry name" value="Helicase_C-like"/>
</dbReference>